<evidence type="ECO:0000313" key="4">
    <source>
        <dbReference type="Proteomes" id="UP000003861"/>
    </source>
</evidence>
<feature type="compositionally biased region" description="Basic residues" evidence="1">
    <location>
        <begin position="146"/>
        <end position="157"/>
    </location>
</feature>
<name>F7PLY3_9EURY</name>
<comment type="caution">
    <text evidence="3">The sequence shown here is derived from an EMBL/GenBank/DDBJ whole genome shotgun (WGS) entry which is preliminary data.</text>
</comment>
<accession>F7PLY3</accession>
<gene>
    <name evidence="3" type="ORF">HLRTI_000501</name>
</gene>
<proteinExistence type="predicted"/>
<feature type="region of interest" description="Disordered" evidence="1">
    <location>
        <begin position="113"/>
        <end position="191"/>
    </location>
</feature>
<evidence type="ECO:0000259" key="2">
    <source>
        <dbReference type="Pfam" id="PF24623"/>
    </source>
</evidence>
<protein>
    <recommendedName>
        <fullName evidence="2">DNA-binding phage zinc finger domain-containing protein</fullName>
    </recommendedName>
</protein>
<dbReference type="EMBL" id="AFNT02000003">
    <property type="protein sequence ID" value="ERJ07459.1"/>
    <property type="molecule type" value="Genomic_DNA"/>
</dbReference>
<feature type="domain" description="DNA-binding phage zinc finger" evidence="2">
    <location>
        <begin position="128"/>
        <end position="166"/>
    </location>
</feature>
<feature type="compositionally biased region" description="Basic and acidic residues" evidence="1">
    <location>
        <begin position="113"/>
        <end position="133"/>
    </location>
</feature>
<evidence type="ECO:0000256" key="1">
    <source>
        <dbReference type="SAM" id="MobiDB-lite"/>
    </source>
</evidence>
<dbReference type="Pfam" id="PF24623">
    <property type="entry name" value="Phage_zn_bind_8"/>
    <property type="match status" value="1"/>
</dbReference>
<organism evidence="3 4">
    <name type="scientific">Halorhabdus tiamatea SARL4B</name>
    <dbReference type="NCBI Taxonomy" id="1033806"/>
    <lineage>
        <taxon>Archaea</taxon>
        <taxon>Methanobacteriati</taxon>
        <taxon>Methanobacteriota</taxon>
        <taxon>Stenosarchaea group</taxon>
        <taxon>Halobacteria</taxon>
        <taxon>Halobacteriales</taxon>
        <taxon>Haloarculaceae</taxon>
        <taxon>Halorhabdus</taxon>
    </lineage>
</organism>
<reference evidence="3 4" key="1">
    <citation type="journal article" date="2011" name="J. Bacteriol.">
        <title>Genome sequence of Halorhabdus tiamatea, the first archaeon isolated from a deep-sea anoxic brine lake.</title>
        <authorList>
            <person name="Antunes A."/>
            <person name="Alam I."/>
            <person name="Bajic V.B."/>
            <person name="Stingl U."/>
        </authorList>
    </citation>
    <scope>NUCLEOTIDE SEQUENCE [LARGE SCALE GENOMIC DNA]</scope>
    <source>
        <strain evidence="3 4">SARL4B</strain>
    </source>
</reference>
<dbReference type="RefSeq" id="WP_008527030.1">
    <property type="nucleotide sequence ID" value="NZ_AFNT02000003.1"/>
</dbReference>
<reference evidence="3 4" key="2">
    <citation type="journal article" date="2013" name="PLoS ONE">
        <title>INDIGO - INtegrated Data Warehouse of MIcrobial GenOmes with Examples from the Red Sea Extremophiles.</title>
        <authorList>
            <person name="Alam I."/>
            <person name="Antunes A."/>
            <person name="Kamau A.A."/>
            <person name="Ba Alawi W."/>
            <person name="Kalkatawi M."/>
            <person name="Stingl U."/>
            <person name="Bajic V.B."/>
        </authorList>
    </citation>
    <scope>NUCLEOTIDE SEQUENCE [LARGE SCALE GENOMIC DNA]</scope>
    <source>
        <strain evidence="3 4">SARL4B</strain>
    </source>
</reference>
<sequence>MTALPVRYECPLAGEEHSVPGPEVRIMKVGDGGFVVACNCAEESLDDVDEAPHPTTDYLVNIYADDPSPEAWFVLEDATDGWYDTTQWHSPNGYEGTHGQRRANFREKMKEIADNNDRNKRGGADETDEKAREVSCPQCGAEAGQKCKRPSGHRVRQSHSERVDKAIDENVITDEEDGGKAAEQVSLEGYA</sequence>
<dbReference type="Proteomes" id="UP000003861">
    <property type="component" value="Unassembled WGS sequence"/>
</dbReference>
<dbReference type="AlphaFoldDB" id="F7PLY3"/>
<feature type="compositionally biased region" description="Basic and acidic residues" evidence="1">
    <location>
        <begin position="158"/>
        <end position="168"/>
    </location>
</feature>
<evidence type="ECO:0000313" key="3">
    <source>
        <dbReference type="EMBL" id="ERJ07459.1"/>
    </source>
</evidence>
<dbReference type="InterPro" id="IPR056911">
    <property type="entry name" value="Phage_Znf_bind_put"/>
</dbReference>